<dbReference type="InterPro" id="IPR041667">
    <property type="entry name" value="Cupin_8"/>
</dbReference>
<keyword evidence="4" id="KW-1185">Reference proteome</keyword>
<organism evidence="3 4">
    <name type="scientific">Symbiodinium microadriaticum</name>
    <name type="common">Dinoflagellate</name>
    <name type="synonym">Zooxanthella microadriatica</name>
    <dbReference type="NCBI Taxonomy" id="2951"/>
    <lineage>
        <taxon>Eukaryota</taxon>
        <taxon>Sar</taxon>
        <taxon>Alveolata</taxon>
        <taxon>Dinophyceae</taxon>
        <taxon>Suessiales</taxon>
        <taxon>Symbiodiniaceae</taxon>
        <taxon>Symbiodinium</taxon>
    </lineage>
</organism>
<evidence type="ECO:0000313" key="4">
    <source>
        <dbReference type="Proteomes" id="UP000186817"/>
    </source>
</evidence>
<dbReference type="InterPro" id="IPR003347">
    <property type="entry name" value="JmjC_dom"/>
</dbReference>
<dbReference type="PANTHER" id="PTHR47447">
    <property type="entry name" value="OS03G0856100 PROTEIN"/>
    <property type="match status" value="1"/>
</dbReference>
<evidence type="ECO:0000313" key="3">
    <source>
        <dbReference type="EMBL" id="OLP99010.1"/>
    </source>
</evidence>
<reference evidence="3 4" key="1">
    <citation type="submission" date="2016-02" db="EMBL/GenBank/DDBJ databases">
        <title>Genome analysis of coral dinoflagellate symbionts highlights evolutionary adaptations to a symbiotic lifestyle.</title>
        <authorList>
            <person name="Aranda M."/>
            <person name="Li Y."/>
            <person name="Liew Y.J."/>
            <person name="Baumgarten S."/>
            <person name="Simakov O."/>
            <person name="Wilson M."/>
            <person name="Piel J."/>
            <person name="Ashoor H."/>
            <person name="Bougouffa S."/>
            <person name="Bajic V.B."/>
            <person name="Ryu T."/>
            <person name="Ravasi T."/>
            <person name="Bayer T."/>
            <person name="Micklem G."/>
            <person name="Kim H."/>
            <person name="Bhak J."/>
            <person name="Lajeunesse T.C."/>
            <person name="Voolstra C.R."/>
        </authorList>
    </citation>
    <scope>NUCLEOTIDE SEQUENCE [LARGE SCALE GENOMIC DNA]</scope>
    <source>
        <strain evidence="3 4">CCMP2467</strain>
    </source>
</reference>
<keyword evidence="1" id="KW-0677">Repeat</keyword>
<sequence>MKRSHPSAGEPEGDSCWSLFDDEETQEEAEGVGGVCASEHPYFKGRTFPKESLEEALDEYIPTACDFLTMAGTQGRSTASSLHKAAGRFRAKDREGCAAAARVAAGGAWQLLQETAPSEAILHTHALSHAMLAASLTDPWEAMRHADLALLLCPDLPIGALHGLAQECNLRCQAQAQKPCAEERAWHIPAELDLRSPKVPQILQPIERVGCHGLSVISFRERMLKRACPAVVEGHLSQAQWSAQGWSDLRFWAVQHGHRTIPIEMGSSEDDATGMALQQSTVSEGSLLVSEFVDKYLLPSNESCRRLPEEWPSEGIDEWSVSQVAYMAQHQLLMQIPELRRQISVPHFCSLGQLQTVNVWIGTAGTVTALHYDLDDNFLVQVAGFKYVRLYAYGESDNLYAEDAPRDRGKKHGASFSPVRVESPDLEVHPKFARAQYTETLLGPGEMLFIPKKCWHYVRSITTSISVNFWLNPAPLHVLAAEDGDTKHVLTWRLACAAAMPSIGTGGRCFAAQEVPGRQSVAADRQVLRDVTKQLSKLGRNQWHQVSLQFRRLAEQSLKPDAFVYNTAIIAYGRGQEWQASMHMLADMSSEALERNAVSYAAVLGACAKAKQWVVATQVLRSMQSASHRPDVRSYSDVIGAAAKKQKWSLALRILSDMPEESCLPDLFAFSLALSACASDQWAFALEVLRQMNSQGLVPNDVVFSNLMSTFATAGQWQHAVETFAQMCDAALLPDLVAYSTAISAAGAQWQCALALYQQMSEQEVQADVIIFNTVMQSLAEGQRWQLALGQLATLCDSGLQPTLVSFNTAISACGRCGRWQAATEVFGALREQHLAADAVTYNSLLSALERHGLWAAALSVVQDMQRSFVRADVITFNSLVSSCGRCGDWQRSLYVLALMEPRSLQPDEITFAAAISSCERGMQWQRALLLLEGMSAEALCPGATAFGAAITACEVLGLWEAALKLMYQAHQAGANNIVVANAAVSTCSKGGAWQKALHLLNSFGFYRLEPTAITFNSVLDATQQKMEWGLALHLLQRMQEEEVVPDTIGYSTAINACAA</sequence>
<dbReference type="Pfam" id="PF13812">
    <property type="entry name" value="PPR_3"/>
    <property type="match status" value="3"/>
</dbReference>
<dbReference type="Pfam" id="PF13621">
    <property type="entry name" value="Cupin_8"/>
    <property type="match status" value="1"/>
</dbReference>
<gene>
    <name evidence="3" type="primary">Kdm8</name>
    <name evidence="3" type="ORF">AK812_SmicGene18454</name>
</gene>
<dbReference type="Pfam" id="PF13041">
    <property type="entry name" value="PPR_2"/>
    <property type="match status" value="1"/>
</dbReference>
<dbReference type="EMBL" id="LSRX01000377">
    <property type="protein sequence ID" value="OLP99010.1"/>
    <property type="molecule type" value="Genomic_DNA"/>
</dbReference>
<feature type="region of interest" description="Disordered" evidence="2">
    <location>
        <begin position="1"/>
        <end position="32"/>
    </location>
</feature>
<dbReference type="AlphaFoldDB" id="A0A1Q9DV07"/>
<dbReference type="Gene3D" id="2.60.120.650">
    <property type="entry name" value="Cupin"/>
    <property type="match status" value="1"/>
</dbReference>
<protein>
    <submittedName>
        <fullName evidence="3">Lysine-specific demethylase 8</fullName>
    </submittedName>
</protein>
<dbReference type="InterPro" id="IPR011990">
    <property type="entry name" value="TPR-like_helical_dom_sf"/>
</dbReference>
<keyword evidence="3" id="KW-0489">Methyltransferase</keyword>
<dbReference type="Gene3D" id="1.25.40.10">
    <property type="entry name" value="Tetratricopeptide repeat domain"/>
    <property type="match status" value="5"/>
</dbReference>
<dbReference type="PROSITE" id="PS51375">
    <property type="entry name" value="PPR"/>
    <property type="match status" value="7"/>
</dbReference>
<dbReference type="SUPFAM" id="SSF51197">
    <property type="entry name" value="Clavaminate synthase-like"/>
    <property type="match status" value="1"/>
</dbReference>
<comment type="caution">
    <text evidence="3">The sequence shown here is derived from an EMBL/GenBank/DDBJ whole genome shotgun (WGS) entry which is preliminary data.</text>
</comment>
<dbReference type="NCBIfam" id="TIGR00756">
    <property type="entry name" value="PPR"/>
    <property type="match status" value="4"/>
</dbReference>
<keyword evidence="3" id="KW-0808">Transferase</keyword>
<dbReference type="PROSITE" id="PS51184">
    <property type="entry name" value="JMJC"/>
    <property type="match status" value="1"/>
</dbReference>
<dbReference type="OrthoDB" id="414395at2759"/>
<dbReference type="GO" id="GO:0032259">
    <property type="term" value="P:methylation"/>
    <property type="evidence" value="ECO:0007669"/>
    <property type="project" value="UniProtKB-KW"/>
</dbReference>
<accession>A0A1Q9DV07</accession>
<name>A0A1Q9DV07_SYMMI</name>
<dbReference type="Proteomes" id="UP000186817">
    <property type="component" value="Unassembled WGS sequence"/>
</dbReference>
<feature type="compositionally biased region" description="Acidic residues" evidence="2">
    <location>
        <begin position="20"/>
        <end position="30"/>
    </location>
</feature>
<proteinExistence type="predicted"/>
<dbReference type="GO" id="GO:0008168">
    <property type="term" value="F:methyltransferase activity"/>
    <property type="evidence" value="ECO:0007669"/>
    <property type="project" value="UniProtKB-KW"/>
</dbReference>
<feature type="non-terminal residue" evidence="3">
    <location>
        <position position="1060"/>
    </location>
</feature>
<evidence type="ECO:0000256" key="1">
    <source>
        <dbReference type="ARBA" id="ARBA00022737"/>
    </source>
</evidence>
<dbReference type="InterPro" id="IPR002885">
    <property type="entry name" value="PPR_rpt"/>
</dbReference>
<evidence type="ECO:0000256" key="2">
    <source>
        <dbReference type="SAM" id="MobiDB-lite"/>
    </source>
</evidence>
<dbReference type="PANTHER" id="PTHR47447:SF17">
    <property type="entry name" value="OS12G0638900 PROTEIN"/>
    <property type="match status" value="1"/>
</dbReference>
<dbReference type="SMART" id="SM00558">
    <property type="entry name" value="JmjC"/>
    <property type="match status" value="1"/>
</dbReference>